<dbReference type="OrthoDB" id="3200163at2759"/>
<feature type="domain" description="Carboxylesterase type B" evidence="2">
    <location>
        <begin position="6"/>
        <end position="235"/>
    </location>
</feature>
<proteinExistence type="inferred from homology"/>
<gene>
    <name evidence="3" type="ORF">GDO86_008203</name>
</gene>
<dbReference type="Proteomes" id="UP000812440">
    <property type="component" value="Chromosome 4"/>
</dbReference>
<protein>
    <recommendedName>
        <fullName evidence="2">Carboxylesterase type B domain-containing protein</fullName>
    </recommendedName>
</protein>
<evidence type="ECO:0000256" key="1">
    <source>
        <dbReference type="ARBA" id="ARBA00005964"/>
    </source>
</evidence>
<reference evidence="3" key="1">
    <citation type="thesis" date="2020" institute="ProQuest LLC" country="789 East Eisenhower Parkway, Ann Arbor, MI, USA">
        <title>Comparative Genomics and Chromosome Evolution.</title>
        <authorList>
            <person name="Mudd A.B."/>
        </authorList>
    </citation>
    <scope>NUCLEOTIDE SEQUENCE</scope>
    <source>
        <strain evidence="3">Female2</strain>
        <tissue evidence="3">Blood</tissue>
    </source>
</reference>
<dbReference type="InterPro" id="IPR002018">
    <property type="entry name" value="CarbesteraseB"/>
</dbReference>
<sequence length="253" mass="29391">MKFPNALPCVDGVFLQKLPENILASNESNRVPFMIGVNNHEYGWLMPMSQNISGFYEGMEKKYIESLLNTHMSTISNGIPLIMDEYFETNDPIEIRNNFLDLIGDIMFVIPALRTAKYHRDSELPVYFYEFQHRSSMFHDLKPDFVKADHGDELYFISGGPFLSGDVYIQGGGTDEEKLLSKIVMRYWANFARNGDPNGPGLSEWPKYDEDEDYLEINLEQKSSQRLKDNRLIFWTVTFPEKMKKLKNEPMDL</sequence>
<evidence type="ECO:0000313" key="3">
    <source>
        <dbReference type="EMBL" id="KAG8437413.1"/>
    </source>
</evidence>
<keyword evidence="4" id="KW-1185">Reference proteome</keyword>
<dbReference type="EMBL" id="JAACNH010000007">
    <property type="protein sequence ID" value="KAG8437413.1"/>
    <property type="molecule type" value="Genomic_DNA"/>
</dbReference>
<dbReference type="InterPro" id="IPR029058">
    <property type="entry name" value="AB_hydrolase_fold"/>
</dbReference>
<dbReference type="InterPro" id="IPR050309">
    <property type="entry name" value="Type-B_Carboxylest/Lipase"/>
</dbReference>
<dbReference type="SUPFAM" id="SSF53474">
    <property type="entry name" value="alpha/beta-Hydrolases"/>
    <property type="match status" value="1"/>
</dbReference>
<dbReference type="Pfam" id="PF00135">
    <property type="entry name" value="COesterase"/>
    <property type="match status" value="1"/>
</dbReference>
<comment type="similarity">
    <text evidence="1">Belongs to the type-B carboxylesterase/lipase family.</text>
</comment>
<evidence type="ECO:0000259" key="2">
    <source>
        <dbReference type="Pfam" id="PF00135"/>
    </source>
</evidence>
<evidence type="ECO:0000313" key="4">
    <source>
        <dbReference type="Proteomes" id="UP000812440"/>
    </source>
</evidence>
<accession>A0A8T2J0N0</accession>
<comment type="caution">
    <text evidence="3">The sequence shown here is derived from an EMBL/GenBank/DDBJ whole genome shotgun (WGS) entry which is preliminary data.</text>
</comment>
<dbReference type="Gene3D" id="3.40.50.1820">
    <property type="entry name" value="alpha/beta hydrolase"/>
    <property type="match status" value="1"/>
</dbReference>
<dbReference type="AlphaFoldDB" id="A0A8T2J0N0"/>
<name>A0A8T2J0N0_9PIPI</name>
<organism evidence="3 4">
    <name type="scientific">Hymenochirus boettgeri</name>
    <name type="common">Congo dwarf clawed frog</name>
    <dbReference type="NCBI Taxonomy" id="247094"/>
    <lineage>
        <taxon>Eukaryota</taxon>
        <taxon>Metazoa</taxon>
        <taxon>Chordata</taxon>
        <taxon>Craniata</taxon>
        <taxon>Vertebrata</taxon>
        <taxon>Euteleostomi</taxon>
        <taxon>Amphibia</taxon>
        <taxon>Batrachia</taxon>
        <taxon>Anura</taxon>
        <taxon>Pipoidea</taxon>
        <taxon>Pipidae</taxon>
        <taxon>Pipinae</taxon>
        <taxon>Hymenochirus</taxon>
    </lineage>
</organism>
<dbReference type="PANTHER" id="PTHR11559">
    <property type="entry name" value="CARBOXYLESTERASE"/>
    <property type="match status" value="1"/>
</dbReference>